<feature type="region of interest" description="Disordered" evidence="1">
    <location>
        <begin position="57"/>
        <end position="115"/>
    </location>
</feature>
<feature type="compositionally biased region" description="Basic and acidic residues" evidence="1">
    <location>
        <begin position="57"/>
        <end position="83"/>
    </location>
</feature>
<gene>
    <name evidence="2" type="ORF">Tci_693834</name>
</gene>
<comment type="caution">
    <text evidence="2">The sequence shown here is derived from an EMBL/GenBank/DDBJ whole genome shotgun (WGS) entry which is preliminary data.</text>
</comment>
<name>A0A699L1I5_TANCI</name>
<evidence type="ECO:0000256" key="1">
    <source>
        <dbReference type="SAM" id="MobiDB-lite"/>
    </source>
</evidence>
<sequence length="115" mass="13238">MQVSHDFDNITGSHIKHIPPASSLAAIRDALSSSPPIITLTSIQQREIALATWKKIAREKENRQKRKEENKENHRKRKEENKDNRRKRKENHVAPAPPPKVSRLKSIIVSGCRTY</sequence>
<dbReference type="AlphaFoldDB" id="A0A699L1I5"/>
<proteinExistence type="predicted"/>
<accession>A0A699L1I5</accession>
<dbReference type="EMBL" id="BKCJ010578115">
    <property type="protein sequence ID" value="GFB21863.1"/>
    <property type="molecule type" value="Genomic_DNA"/>
</dbReference>
<organism evidence="2">
    <name type="scientific">Tanacetum cinerariifolium</name>
    <name type="common">Dalmatian daisy</name>
    <name type="synonym">Chrysanthemum cinerariifolium</name>
    <dbReference type="NCBI Taxonomy" id="118510"/>
    <lineage>
        <taxon>Eukaryota</taxon>
        <taxon>Viridiplantae</taxon>
        <taxon>Streptophyta</taxon>
        <taxon>Embryophyta</taxon>
        <taxon>Tracheophyta</taxon>
        <taxon>Spermatophyta</taxon>
        <taxon>Magnoliopsida</taxon>
        <taxon>eudicotyledons</taxon>
        <taxon>Gunneridae</taxon>
        <taxon>Pentapetalae</taxon>
        <taxon>asterids</taxon>
        <taxon>campanulids</taxon>
        <taxon>Asterales</taxon>
        <taxon>Asteraceae</taxon>
        <taxon>Asteroideae</taxon>
        <taxon>Anthemideae</taxon>
        <taxon>Anthemidinae</taxon>
        <taxon>Tanacetum</taxon>
    </lineage>
</organism>
<evidence type="ECO:0000313" key="2">
    <source>
        <dbReference type="EMBL" id="GFB21863.1"/>
    </source>
</evidence>
<protein>
    <submittedName>
        <fullName evidence="2">Uncharacterized protein</fullName>
    </submittedName>
</protein>
<reference evidence="2" key="1">
    <citation type="journal article" date="2019" name="Sci. Rep.">
        <title>Draft genome of Tanacetum cinerariifolium, the natural source of mosquito coil.</title>
        <authorList>
            <person name="Yamashiro T."/>
            <person name="Shiraishi A."/>
            <person name="Satake H."/>
            <person name="Nakayama K."/>
        </authorList>
    </citation>
    <scope>NUCLEOTIDE SEQUENCE</scope>
</reference>